<dbReference type="SMART" id="SM00387">
    <property type="entry name" value="HATPase_c"/>
    <property type="match status" value="1"/>
</dbReference>
<dbReference type="GO" id="GO:0005886">
    <property type="term" value="C:plasma membrane"/>
    <property type="evidence" value="ECO:0007669"/>
    <property type="project" value="UniProtKB-SubCell"/>
</dbReference>
<evidence type="ECO:0000256" key="1">
    <source>
        <dbReference type="ARBA" id="ARBA00000085"/>
    </source>
</evidence>
<dbReference type="InterPro" id="IPR005467">
    <property type="entry name" value="His_kinase_dom"/>
</dbReference>
<keyword evidence="5" id="KW-0808">Transferase</keyword>
<evidence type="ECO:0000256" key="3">
    <source>
        <dbReference type="ARBA" id="ARBA00012438"/>
    </source>
</evidence>
<dbReference type="InterPro" id="IPR004358">
    <property type="entry name" value="Sig_transdc_His_kin-like_C"/>
</dbReference>
<sequence>MTTLIADDHEAELRALMVMASHDLKSPLASVSAHVQMLRDDYADELGDGFRRDLAAIERGVRRMSQLTQDLLDYARADHSLDLSPVALREIVVEVITEHVPVPDEVLVTLTGTWPIVTGDAGLLRHVLDNLIGNAVKYTPAGVAPQIEIEAWALPGGGIRVEVADHGIGVPAEDRPKIFDAFHRCANTGGRPGTGLGLAICRRIVERHGGSIGVEENAGRGSRFWFSLPAR</sequence>
<dbReference type="FunFam" id="3.30.565.10:FF:000006">
    <property type="entry name" value="Sensor histidine kinase WalK"/>
    <property type="match status" value="1"/>
</dbReference>
<dbReference type="InterPro" id="IPR003661">
    <property type="entry name" value="HisK_dim/P_dom"/>
</dbReference>
<evidence type="ECO:0000313" key="10">
    <source>
        <dbReference type="Proteomes" id="UP000245697"/>
    </source>
</evidence>
<evidence type="ECO:0000256" key="4">
    <source>
        <dbReference type="ARBA" id="ARBA00022553"/>
    </source>
</evidence>
<evidence type="ECO:0000256" key="2">
    <source>
        <dbReference type="ARBA" id="ARBA00004236"/>
    </source>
</evidence>
<dbReference type="InterPro" id="IPR036890">
    <property type="entry name" value="HATPase_C_sf"/>
</dbReference>
<feature type="domain" description="Histidine kinase" evidence="8">
    <location>
        <begin position="19"/>
        <end position="231"/>
    </location>
</feature>
<dbReference type="EMBL" id="QGGR01000005">
    <property type="protein sequence ID" value="PWK48816.1"/>
    <property type="molecule type" value="Genomic_DNA"/>
</dbReference>
<dbReference type="PRINTS" id="PR00344">
    <property type="entry name" value="BCTRLSENSOR"/>
</dbReference>
<dbReference type="CDD" id="cd16922">
    <property type="entry name" value="HATPase_EvgS-ArcB-TorS-like"/>
    <property type="match status" value="1"/>
</dbReference>
<accession>A0A316FMB5</accession>
<comment type="catalytic activity">
    <reaction evidence="1">
        <text>ATP + protein L-histidine = ADP + protein N-phospho-L-histidine.</text>
        <dbReference type="EC" id="2.7.13.3"/>
    </reaction>
</comment>
<dbReference type="PANTHER" id="PTHR43711:SF1">
    <property type="entry name" value="HISTIDINE KINASE 1"/>
    <property type="match status" value="1"/>
</dbReference>
<dbReference type="RefSeq" id="WP_158319238.1">
    <property type="nucleotide sequence ID" value="NZ_BONA01000035.1"/>
</dbReference>
<evidence type="ECO:0000256" key="7">
    <source>
        <dbReference type="ARBA" id="ARBA00023012"/>
    </source>
</evidence>
<evidence type="ECO:0000256" key="5">
    <source>
        <dbReference type="ARBA" id="ARBA00022679"/>
    </source>
</evidence>
<dbReference type="OrthoDB" id="5241249at2"/>
<dbReference type="GO" id="GO:0000155">
    <property type="term" value="F:phosphorelay sensor kinase activity"/>
    <property type="evidence" value="ECO:0007669"/>
    <property type="project" value="InterPro"/>
</dbReference>
<dbReference type="SMART" id="SM00388">
    <property type="entry name" value="HisKA"/>
    <property type="match status" value="1"/>
</dbReference>
<keyword evidence="6" id="KW-0418">Kinase</keyword>
<keyword evidence="7" id="KW-0902">Two-component regulatory system</keyword>
<comment type="subcellular location">
    <subcellularLocation>
        <location evidence="2">Cell membrane</location>
    </subcellularLocation>
</comment>
<dbReference type="PANTHER" id="PTHR43711">
    <property type="entry name" value="TWO-COMPONENT HISTIDINE KINASE"/>
    <property type="match status" value="1"/>
</dbReference>
<dbReference type="InterPro" id="IPR003594">
    <property type="entry name" value="HATPase_dom"/>
</dbReference>
<dbReference type="Gene3D" id="3.30.565.10">
    <property type="entry name" value="Histidine kinase-like ATPase, C-terminal domain"/>
    <property type="match status" value="1"/>
</dbReference>
<keyword evidence="4" id="KW-0597">Phosphoprotein</keyword>
<evidence type="ECO:0000256" key="6">
    <source>
        <dbReference type="ARBA" id="ARBA00022777"/>
    </source>
</evidence>
<proteinExistence type="predicted"/>
<name>A0A316FMB5_9ACTN</name>
<dbReference type="InterPro" id="IPR050736">
    <property type="entry name" value="Sensor_HK_Regulatory"/>
</dbReference>
<dbReference type="Proteomes" id="UP000245697">
    <property type="component" value="Unassembled WGS sequence"/>
</dbReference>
<dbReference type="InterPro" id="IPR036097">
    <property type="entry name" value="HisK_dim/P_sf"/>
</dbReference>
<dbReference type="Gene3D" id="1.10.287.130">
    <property type="match status" value="1"/>
</dbReference>
<dbReference type="PROSITE" id="PS50109">
    <property type="entry name" value="HIS_KIN"/>
    <property type="match status" value="1"/>
</dbReference>
<dbReference type="Pfam" id="PF02518">
    <property type="entry name" value="HATPase_c"/>
    <property type="match status" value="1"/>
</dbReference>
<dbReference type="SUPFAM" id="SSF55874">
    <property type="entry name" value="ATPase domain of HSP90 chaperone/DNA topoisomerase II/histidine kinase"/>
    <property type="match status" value="1"/>
</dbReference>
<evidence type="ECO:0000313" key="9">
    <source>
        <dbReference type="EMBL" id="PWK48816.1"/>
    </source>
</evidence>
<comment type="caution">
    <text evidence="9">The sequence shown here is derived from an EMBL/GenBank/DDBJ whole genome shotgun (WGS) entry which is preliminary data.</text>
</comment>
<dbReference type="EC" id="2.7.13.3" evidence="3"/>
<protein>
    <recommendedName>
        <fullName evidence="3">histidine kinase</fullName>
        <ecNumber evidence="3">2.7.13.3</ecNumber>
    </recommendedName>
</protein>
<evidence type="ECO:0000259" key="8">
    <source>
        <dbReference type="PROSITE" id="PS50109"/>
    </source>
</evidence>
<dbReference type="Pfam" id="PF00512">
    <property type="entry name" value="HisKA"/>
    <property type="match status" value="1"/>
</dbReference>
<dbReference type="SUPFAM" id="SSF47384">
    <property type="entry name" value="Homodimeric domain of signal transducing histidine kinase"/>
    <property type="match status" value="1"/>
</dbReference>
<dbReference type="CDD" id="cd00082">
    <property type="entry name" value="HisKA"/>
    <property type="match status" value="1"/>
</dbReference>
<keyword evidence="10" id="KW-1185">Reference proteome</keyword>
<gene>
    <name evidence="9" type="ORF">BC793_105166</name>
</gene>
<dbReference type="AlphaFoldDB" id="A0A316FMB5"/>
<reference evidence="9 10" key="1">
    <citation type="submission" date="2018-05" db="EMBL/GenBank/DDBJ databases">
        <title>Genomic Encyclopedia of Archaeal and Bacterial Type Strains, Phase II (KMG-II): from individual species to whole genera.</title>
        <authorList>
            <person name="Goeker M."/>
        </authorList>
    </citation>
    <scope>NUCLEOTIDE SEQUENCE [LARGE SCALE GENOMIC DNA]</scope>
    <source>
        <strain evidence="9 10">DSM 45184</strain>
    </source>
</reference>
<organism evidence="9 10">
    <name type="scientific">Actinoplanes xinjiangensis</name>
    <dbReference type="NCBI Taxonomy" id="512350"/>
    <lineage>
        <taxon>Bacteria</taxon>
        <taxon>Bacillati</taxon>
        <taxon>Actinomycetota</taxon>
        <taxon>Actinomycetes</taxon>
        <taxon>Micromonosporales</taxon>
        <taxon>Micromonosporaceae</taxon>
        <taxon>Actinoplanes</taxon>
    </lineage>
</organism>